<accession>A0A6A1VII4</accession>
<gene>
    <name evidence="3" type="ORF">CJ030_MR6G022433</name>
</gene>
<protein>
    <recommendedName>
        <fullName evidence="2">DC1 domain-containing protein</fullName>
    </recommendedName>
</protein>
<sequence>MHPFGLTSTISISVFKRQLVERRGISSSRAATYGISSAGNDDENRRYLLHFSHPHTLHLGNCNLLEYSCIACNEKGGGSGPFYSCYPCEYHLHKSCADRMEPLPQEIEHHPFHPGHRLTLVDRPPLTRCNSCDTVRWSTEKYFHCDQCHIYMCTICFPLKQRIKYKSHPHFLRFVESLPSSIIICDASDSICKSLSYLEELRSTQGYGFQCVECNFKIHLLCGPLPCTIKHESHVECLTFEDSIVEDDDPNDEYYCNTCEELRDPRLCVYYCSKCKFVAHVHCVMSEVLSILKGEHGVVDMRTVGTRMTIENIRQSAENIAEKGENKGPSVREMINSLNEDEKEELASCCFQPLRWNIGKIVVTSIFEDQKDGSNEEDFKVLMNRLEWSIADPTKQWKFEEYEQESVNVEGYMLPPELAPILTDIFAKYGDVSRESKLKHKVVKSILLSCLCWTVNKMCKTLVVEISEDLLTLWWCNLKGMQTAGFKVEFIVDRLNKVTHSYFVIEARKQESGMSEELEAISKEVEAMSREVEARARKLKALQQKVRSYNMHPVMKWTFAGEGLL</sequence>
<comment type="caution">
    <text evidence="3">The sequence shown here is derived from an EMBL/GenBank/DDBJ whole genome shotgun (WGS) entry which is preliminary data.</text>
</comment>
<dbReference type="AlphaFoldDB" id="A0A6A1VII4"/>
<evidence type="ECO:0000313" key="4">
    <source>
        <dbReference type="Proteomes" id="UP000516437"/>
    </source>
</evidence>
<evidence type="ECO:0000256" key="1">
    <source>
        <dbReference type="ARBA" id="ARBA00022737"/>
    </source>
</evidence>
<dbReference type="Proteomes" id="UP000516437">
    <property type="component" value="Chromosome 6"/>
</dbReference>
<dbReference type="PANTHER" id="PTHR46288:SF27">
    <property type="entry name" value="CYSTEINE_HISTIDINE-RICH C1 DOMAIN FAMILY PROTEIN"/>
    <property type="match status" value="1"/>
</dbReference>
<dbReference type="PANTHER" id="PTHR46288">
    <property type="entry name" value="PHORBOL-ESTER/DAG-TYPE DOMAIN-CONTAINING PROTEIN"/>
    <property type="match status" value="1"/>
</dbReference>
<keyword evidence="4" id="KW-1185">Reference proteome</keyword>
<dbReference type="Pfam" id="PF03107">
    <property type="entry name" value="C1_2"/>
    <property type="match status" value="1"/>
</dbReference>
<name>A0A6A1VII4_9ROSI</name>
<evidence type="ECO:0000259" key="2">
    <source>
        <dbReference type="Pfam" id="PF03107"/>
    </source>
</evidence>
<feature type="domain" description="DC1" evidence="2">
    <location>
        <begin position="51"/>
        <end position="97"/>
    </location>
</feature>
<dbReference type="InterPro" id="IPR007942">
    <property type="entry name" value="PLipase-like"/>
</dbReference>
<dbReference type="Pfam" id="PF05278">
    <property type="entry name" value="PEARLI-4"/>
    <property type="match status" value="1"/>
</dbReference>
<dbReference type="InterPro" id="IPR004146">
    <property type="entry name" value="DC1"/>
</dbReference>
<dbReference type="InterPro" id="IPR046349">
    <property type="entry name" value="C1-like_sf"/>
</dbReference>
<evidence type="ECO:0000313" key="3">
    <source>
        <dbReference type="EMBL" id="KAB1211717.1"/>
    </source>
</evidence>
<dbReference type="SUPFAM" id="SSF57889">
    <property type="entry name" value="Cysteine-rich domain"/>
    <property type="match status" value="3"/>
</dbReference>
<reference evidence="3 4" key="1">
    <citation type="journal article" date="2019" name="Plant Biotechnol. J.">
        <title>The red bayberry genome and genetic basis of sex determination.</title>
        <authorList>
            <person name="Jia H.M."/>
            <person name="Jia H.J."/>
            <person name="Cai Q.L."/>
            <person name="Wang Y."/>
            <person name="Zhao H.B."/>
            <person name="Yang W.F."/>
            <person name="Wang G.Y."/>
            <person name="Li Y.H."/>
            <person name="Zhan D.L."/>
            <person name="Shen Y.T."/>
            <person name="Niu Q.F."/>
            <person name="Chang L."/>
            <person name="Qiu J."/>
            <person name="Zhao L."/>
            <person name="Xie H.B."/>
            <person name="Fu W.Y."/>
            <person name="Jin J."/>
            <person name="Li X.W."/>
            <person name="Jiao Y."/>
            <person name="Zhou C.C."/>
            <person name="Tu T."/>
            <person name="Chai C.Y."/>
            <person name="Gao J.L."/>
            <person name="Fan L.J."/>
            <person name="van de Weg E."/>
            <person name="Wang J.Y."/>
            <person name="Gao Z.S."/>
        </authorList>
    </citation>
    <scope>NUCLEOTIDE SEQUENCE [LARGE SCALE GENOMIC DNA]</scope>
    <source>
        <tissue evidence="3">Leaves</tissue>
    </source>
</reference>
<dbReference type="OrthoDB" id="1751421at2759"/>
<dbReference type="EMBL" id="RXIC02000024">
    <property type="protein sequence ID" value="KAB1211717.1"/>
    <property type="molecule type" value="Genomic_DNA"/>
</dbReference>
<organism evidence="3 4">
    <name type="scientific">Morella rubra</name>
    <name type="common">Chinese bayberry</name>
    <dbReference type="NCBI Taxonomy" id="262757"/>
    <lineage>
        <taxon>Eukaryota</taxon>
        <taxon>Viridiplantae</taxon>
        <taxon>Streptophyta</taxon>
        <taxon>Embryophyta</taxon>
        <taxon>Tracheophyta</taxon>
        <taxon>Spermatophyta</taxon>
        <taxon>Magnoliopsida</taxon>
        <taxon>eudicotyledons</taxon>
        <taxon>Gunneridae</taxon>
        <taxon>Pentapetalae</taxon>
        <taxon>rosids</taxon>
        <taxon>fabids</taxon>
        <taxon>Fagales</taxon>
        <taxon>Myricaceae</taxon>
        <taxon>Morella</taxon>
    </lineage>
</organism>
<keyword evidence="1" id="KW-0677">Repeat</keyword>
<proteinExistence type="predicted"/>